<evidence type="ECO:0000256" key="2">
    <source>
        <dbReference type="ARBA" id="ARBA00022630"/>
    </source>
</evidence>
<keyword evidence="2" id="KW-0285">Flavoprotein</keyword>
<proteinExistence type="inferred from homology"/>
<dbReference type="GO" id="GO:0016491">
    <property type="term" value="F:oxidoreductase activity"/>
    <property type="evidence" value="ECO:0007669"/>
    <property type="project" value="UniProtKB-KW"/>
</dbReference>
<keyword evidence="6" id="KW-1185">Reference proteome</keyword>
<sequence>MLNAAGPKIYDALIVGGGPAGLAAALGLARVCRTSIIFDSGEYRNQGAQAMHTYLTRDGINPDEFRAKALHQIQHKYSAQVSFKKTKIVRVSHTEILPGYKGFEAVDSGNQTFQGRKLVLATGTEDLLPTDVEGYRENWPEHIYQCLFCDGYEQKEFPIGMLTFPNPSYAHFALMAIPFNPDITIYSNGSVPDDEPTLAALKKVMTAGIKLDERRVRRLVNNGKGPAKGITVEFESGPPAKLGMLLHRPPTRSRAYDLIEQLGLATKPSGEVQADPMMLQSSVPGCIAAGDTQESIKQVAVAAANGVRAAAMVSFQLADEEGIRALAEAEHAETASL</sequence>
<evidence type="ECO:0000259" key="4">
    <source>
        <dbReference type="Pfam" id="PF07992"/>
    </source>
</evidence>
<dbReference type="GO" id="GO:0097237">
    <property type="term" value="P:cellular response to toxic substance"/>
    <property type="evidence" value="ECO:0007669"/>
    <property type="project" value="UniProtKB-ARBA"/>
</dbReference>
<dbReference type="InterPro" id="IPR023753">
    <property type="entry name" value="FAD/NAD-binding_dom"/>
</dbReference>
<name>A0AAN6Q1Z5_9PEZI</name>
<reference evidence="5" key="2">
    <citation type="submission" date="2023-05" db="EMBL/GenBank/DDBJ databases">
        <authorList>
            <consortium name="Lawrence Berkeley National Laboratory"/>
            <person name="Steindorff A."/>
            <person name="Hensen N."/>
            <person name="Bonometti L."/>
            <person name="Westerberg I."/>
            <person name="Brannstrom I.O."/>
            <person name="Guillou S."/>
            <person name="Cros-Aarteil S."/>
            <person name="Calhoun S."/>
            <person name="Haridas S."/>
            <person name="Kuo A."/>
            <person name="Mondo S."/>
            <person name="Pangilinan J."/>
            <person name="Riley R."/>
            <person name="Labutti K."/>
            <person name="Andreopoulos B."/>
            <person name="Lipzen A."/>
            <person name="Chen C."/>
            <person name="Yanf M."/>
            <person name="Daum C."/>
            <person name="Ng V."/>
            <person name="Clum A."/>
            <person name="Ohm R."/>
            <person name="Martin F."/>
            <person name="Silar P."/>
            <person name="Natvig D."/>
            <person name="Lalanne C."/>
            <person name="Gautier V."/>
            <person name="Ament-Velasquez S.L."/>
            <person name="Kruys A."/>
            <person name="Hutchinson M.I."/>
            <person name="Powell A.J."/>
            <person name="Barry K."/>
            <person name="Miller A.N."/>
            <person name="Grigoriev I.V."/>
            <person name="Debuchy R."/>
            <person name="Gladieux P."/>
            <person name="Thoren M.H."/>
            <person name="Johannesson H."/>
        </authorList>
    </citation>
    <scope>NUCLEOTIDE SEQUENCE</scope>
    <source>
        <strain evidence="5">CBS 757.83</strain>
    </source>
</reference>
<dbReference type="Gene3D" id="3.50.50.60">
    <property type="entry name" value="FAD/NAD(P)-binding domain"/>
    <property type="match status" value="2"/>
</dbReference>
<comment type="caution">
    <text evidence="5">The sequence shown here is derived from an EMBL/GenBank/DDBJ whole genome shotgun (WGS) entry which is preliminary data.</text>
</comment>
<dbReference type="InterPro" id="IPR036188">
    <property type="entry name" value="FAD/NAD-bd_sf"/>
</dbReference>
<dbReference type="PRINTS" id="PR00469">
    <property type="entry name" value="PNDRDTASEII"/>
</dbReference>
<dbReference type="InterPro" id="IPR050097">
    <property type="entry name" value="Ferredoxin-NADP_redctase_2"/>
</dbReference>
<evidence type="ECO:0000313" key="5">
    <source>
        <dbReference type="EMBL" id="KAK4099511.1"/>
    </source>
</evidence>
<dbReference type="Pfam" id="PF07992">
    <property type="entry name" value="Pyr_redox_2"/>
    <property type="match status" value="1"/>
</dbReference>
<reference evidence="5" key="1">
    <citation type="journal article" date="2023" name="Mol. Phylogenet. Evol.">
        <title>Genome-scale phylogeny and comparative genomics of the fungal order Sordariales.</title>
        <authorList>
            <person name="Hensen N."/>
            <person name="Bonometti L."/>
            <person name="Westerberg I."/>
            <person name="Brannstrom I.O."/>
            <person name="Guillou S."/>
            <person name="Cros-Aarteil S."/>
            <person name="Calhoun S."/>
            <person name="Haridas S."/>
            <person name="Kuo A."/>
            <person name="Mondo S."/>
            <person name="Pangilinan J."/>
            <person name="Riley R."/>
            <person name="LaButti K."/>
            <person name="Andreopoulos B."/>
            <person name="Lipzen A."/>
            <person name="Chen C."/>
            <person name="Yan M."/>
            <person name="Daum C."/>
            <person name="Ng V."/>
            <person name="Clum A."/>
            <person name="Steindorff A."/>
            <person name="Ohm R.A."/>
            <person name="Martin F."/>
            <person name="Silar P."/>
            <person name="Natvig D.O."/>
            <person name="Lalanne C."/>
            <person name="Gautier V."/>
            <person name="Ament-Velasquez S.L."/>
            <person name="Kruys A."/>
            <person name="Hutchinson M.I."/>
            <person name="Powell A.J."/>
            <person name="Barry K."/>
            <person name="Miller A.N."/>
            <person name="Grigoriev I.V."/>
            <person name="Debuchy R."/>
            <person name="Gladieux P."/>
            <person name="Hiltunen Thoren M."/>
            <person name="Johannesson H."/>
        </authorList>
    </citation>
    <scope>NUCLEOTIDE SEQUENCE</scope>
    <source>
        <strain evidence="5">CBS 757.83</strain>
    </source>
</reference>
<comment type="similarity">
    <text evidence="1">Belongs to the class-II pyridine nucleotide-disulfide oxidoreductase family.</text>
</comment>
<evidence type="ECO:0000313" key="6">
    <source>
        <dbReference type="Proteomes" id="UP001305647"/>
    </source>
</evidence>
<dbReference type="PRINTS" id="PR00368">
    <property type="entry name" value="FADPNR"/>
</dbReference>
<dbReference type="PANTHER" id="PTHR48105">
    <property type="entry name" value="THIOREDOXIN REDUCTASE 1-RELATED-RELATED"/>
    <property type="match status" value="1"/>
</dbReference>
<feature type="domain" description="FAD/NAD(P)-binding" evidence="4">
    <location>
        <begin position="10"/>
        <end position="158"/>
    </location>
</feature>
<accession>A0AAN6Q1Z5</accession>
<dbReference type="AlphaFoldDB" id="A0AAN6Q1Z5"/>
<organism evidence="5 6">
    <name type="scientific">Parathielavia hyrcaniae</name>
    <dbReference type="NCBI Taxonomy" id="113614"/>
    <lineage>
        <taxon>Eukaryota</taxon>
        <taxon>Fungi</taxon>
        <taxon>Dikarya</taxon>
        <taxon>Ascomycota</taxon>
        <taxon>Pezizomycotina</taxon>
        <taxon>Sordariomycetes</taxon>
        <taxon>Sordariomycetidae</taxon>
        <taxon>Sordariales</taxon>
        <taxon>Chaetomiaceae</taxon>
        <taxon>Parathielavia</taxon>
    </lineage>
</organism>
<evidence type="ECO:0000256" key="1">
    <source>
        <dbReference type="ARBA" id="ARBA00009333"/>
    </source>
</evidence>
<protein>
    <submittedName>
        <fullName evidence="5">FAD/NAD(P)-binding domain-containing protein</fullName>
    </submittedName>
</protein>
<keyword evidence="3" id="KW-0560">Oxidoreductase</keyword>
<evidence type="ECO:0000256" key="3">
    <source>
        <dbReference type="ARBA" id="ARBA00023002"/>
    </source>
</evidence>
<dbReference type="Proteomes" id="UP001305647">
    <property type="component" value="Unassembled WGS sequence"/>
</dbReference>
<gene>
    <name evidence="5" type="ORF">N658DRAFT_429612</name>
</gene>
<dbReference type="EMBL" id="MU863648">
    <property type="protein sequence ID" value="KAK4099511.1"/>
    <property type="molecule type" value="Genomic_DNA"/>
</dbReference>
<dbReference type="SUPFAM" id="SSF51905">
    <property type="entry name" value="FAD/NAD(P)-binding domain"/>
    <property type="match status" value="1"/>
</dbReference>